<proteinExistence type="predicted"/>
<dbReference type="EMBL" id="ML213620">
    <property type="protein sequence ID" value="TFK35586.1"/>
    <property type="molecule type" value="Genomic_DNA"/>
</dbReference>
<dbReference type="AlphaFoldDB" id="A0A5C3LU17"/>
<dbReference type="OrthoDB" id="3058608at2759"/>
<dbReference type="Proteomes" id="UP000308652">
    <property type="component" value="Unassembled WGS sequence"/>
</dbReference>
<name>A0A5C3LU17_9AGAR</name>
<evidence type="ECO:0000256" key="1">
    <source>
        <dbReference type="SAM" id="MobiDB-lite"/>
    </source>
</evidence>
<sequence length="183" mass="20392">MYDYTIEPSNLTFFTDHLDMARHMYKKKQISPHNAHMLAEEVAVLGAAFNVTVEDTLLSVYETAGKLEQPFQLPPVDVSTLLTDLASPQSDVKTDFELALKWGLAEDLARNGGNTSESNIEDKEPLPPLLDEDSSDEEFIAPTKTCKLISALINNDVKEVTKFFPSWFNLSDNEDSLGPIPND</sequence>
<evidence type="ECO:0000313" key="2">
    <source>
        <dbReference type="EMBL" id="TFK35586.1"/>
    </source>
</evidence>
<feature type="region of interest" description="Disordered" evidence="1">
    <location>
        <begin position="111"/>
        <end position="133"/>
    </location>
</feature>
<protein>
    <submittedName>
        <fullName evidence="2">Uncharacterized protein</fullName>
    </submittedName>
</protein>
<organism evidence="2 3">
    <name type="scientific">Crucibulum laeve</name>
    <dbReference type="NCBI Taxonomy" id="68775"/>
    <lineage>
        <taxon>Eukaryota</taxon>
        <taxon>Fungi</taxon>
        <taxon>Dikarya</taxon>
        <taxon>Basidiomycota</taxon>
        <taxon>Agaricomycotina</taxon>
        <taxon>Agaricomycetes</taxon>
        <taxon>Agaricomycetidae</taxon>
        <taxon>Agaricales</taxon>
        <taxon>Agaricineae</taxon>
        <taxon>Nidulariaceae</taxon>
        <taxon>Crucibulum</taxon>
    </lineage>
</organism>
<gene>
    <name evidence="2" type="ORF">BDQ12DRAFT_668456</name>
</gene>
<accession>A0A5C3LU17</accession>
<reference evidence="2 3" key="1">
    <citation type="journal article" date="2019" name="Nat. Ecol. Evol.">
        <title>Megaphylogeny resolves global patterns of mushroom evolution.</title>
        <authorList>
            <person name="Varga T."/>
            <person name="Krizsan K."/>
            <person name="Foldi C."/>
            <person name="Dima B."/>
            <person name="Sanchez-Garcia M."/>
            <person name="Sanchez-Ramirez S."/>
            <person name="Szollosi G.J."/>
            <person name="Szarkandi J.G."/>
            <person name="Papp V."/>
            <person name="Albert L."/>
            <person name="Andreopoulos W."/>
            <person name="Angelini C."/>
            <person name="Antonin V."/>
            <person name="Barry K.W."/>
            <person name="Bougher N.L."/>
            <person name="Buchanan P."/>
            <person name="Buyck B."/>
            <person name="Bense V."/>
            <person name="Catcheside P."/>
            <person name="Chovatia M."/>
            <person name="Cooper J."/>
            <person name="Damon W."/>
            <person name="Desjardin D."/>
            <person name="Finy P."/>
            <person name="Geml J."/>
            <person name="Haridas S."/>
            <person name="Hughes K."/>
            <person name="Justo A."/>
            <person name="Karasinski D."/>
            <person name="Kautmanova I."/>
            <person name="Kiss B."/>
            <person name="Kocsube S."/>
            <person name="Kotiranta H."/>
            <person name="LaButti K.M."/>
            <person name="Lechner B.E."/>
            <person name="Liimatainen K."/>
            <person name="Lipzen A."/>
            <person name="Lukacs Z."/>
            <person name="Mihaltcheva S."/>
            <person name="Morgado L.N."/>
            <person name="Niskanen T."/>
            <person name="Noordeloos M.E."/>
            <person name="Ohm R.A."/>
            <person name="Ortiz-Santana B."/>
            <person name="Ovrebo C."/>
            <person name="Racz N."/>
            <person name="Riley R."/>
            <person name="Savchenko A."/>
            <person name="Shiryaev A."/>
            <person name="Soop K."/>
            <person name="Spirin V."/>
            <person name="Szebenyi C."/>
            <person name="Tomsovsky M."/>
            <person name="Tulloss R.E."/>
            <person name="Uehling J."/>
            <person name="Grigoriev I.V."/>
            <person name="Vagvolgyi C."/>
            <person name="Papp T."/>
            <person name="Martin F.M."/>
            <person name="Miettinen O."/>
            <person name="Hibbett D.S."/>
            <person name="Nagy L.G."/>
        </authorList>
    </citation>
    <scope>NUCLEOTIDE SEQUENCE [LARGE SCALE GENOMIC DNA]</scope>
    <source>
        <strain evidence="2 3">CBS 166.37</strain>
    </source>
</reference>
<evidence type="ECO:0000313" key="3">
    <source>
        <dbReference type="Proteomes" id="UP000308652"/>
    </source>
</evidence>
<keyword evidence="3" id="KW-1185">Reference proteome</keyword>